<evidence type="ECO:0000256" key="5">
    <source>
        <dbReference type="PROSITE-ProRule" id="PRU00221"/>
    </source>
</evidence>
<name>A0A7S1KQ85_9EUKA</name>
<gene>
    <name evidence="8" type="ORF">PCOS0759_LOCUS5013</name>
</gene>
<reference evidence="8" key="1">
    <citation type="submission" date="2021-01" db="EMBL/GenBank/DDBJ databases">
        <authorList>
            <person name="Corre E."/>
            <person name="Pelletier E."/>
            <person name="Niang G."/>
            <person name="Scheremetjew M."/>
            <person name="Finn R."/>
            <person name="Kale V."/>
            <person name="Holt S."/>
            <person name="Cochrane G."/>
            <person name="Meng A."/>
            <person name="Brown T."/>
            <person name="Cohen L."/>
        </authorList>
    </citation>
    <scope>NUCLEOTIDE SEQUENCE</scope>
    <source>
        <strain evidence="8">WS</strain>
    </source>
</reference>
<keyword evidence="2 5" id="KW-0853">WD repeat</keyword>
<feature type="compositionally biased region" description="Basic and acidic residues" evidence="6">
    <location>
        <begin position="956"/>
        <end position="969"/>
    </location>
</feature>
<dbReference type="GO" id="GO:0032040">
    <property type="term" value="C:small-subunit processome"/>
    <property type="evidence" value="ECO:0007669"/>
    <property type="project" value="InterPro"/>
</dbReference>
<evidence type="ECO:0000313" key="8">
    <source>
        <dbReference type="EMBL" id="CAD9081773.1"/>
    </source>
</evidence>
<comment type="subcellular location">
    <subcellularLocation>
        <location evidence="1">Nucleus</location>
        <location evidence="1">Nucleolus</location>
    </subcellularLocation>
</comment>
<dbReference type="PROSITE" id="PS50294">
    <property type="entry name" value="WD_REPEATS_REGION"/>
    <property type="match status" value="4"/>
</dbReference>
<feature type="repeat" description="WD" evidence="5">
    <location>
        <begin position="554"/>
        <end position="595"/>
    </location>
</feature>
<dbReference type="AlphaFoldDB" id="A0A7S1KQ85"/>
<dbReference type="SMART" id="SM00320">
    <property type="entry name" value="WD40"/>
    <property type="match status" value="11"/>
</dbReference>
<organism evidence="8">
    <name type="scientific">Percolomonas cosmopolitus</name>
    <dbReference type="NCBI Taxonomy" id="63605"/>
    <lineage>
        <taxon>Eukaryota</taxon>
        <taxon>Discoba</taxon>
        <taxon>Heterolobosea</taxon>
        <taxon>Tetramitia</taxon>
        <taxon>Eutetramitia</taxon>
        <taxon>Percolomonadidae</taxon>
        <taxon>Percolomonas</taxon>
    </lineage>
</organism>
<feature type="compositionally biased region" description="Basic and acidic residues" evidence="6">
    <location>
        <begin position="875"/>
        <end position="897"/>
    </location>
</feature>
<feature type="repeat" description="WD" evidence="5">
    <location>
        <begin position="596"/>
        <end position="637"/>
    </location>
</feature>
<dbReference type="CDD" id="cd00200">
    <property type="entry name" value="WD40"/>
    <property type="match status" value="1"/>
</dbReference>
<dbReference type="GO" id="GO:0000472">
    <property type="term" value="P:endonucleolytic cleavage to generate mature 5'-end of SSU-rRNA from (SSU-rRNA, 5.8S rRNA, LSU-rRNA)"/>
    <property type="evidence" value="ECO:0007669"/>
    <property type="project" value="TreeGrafter"/>
</dbReference>
<evidence type="ECO:0000256" key="1">
    <source>
        <dbReference type="ARBA" id="ARBA00004604"/>
    </source>
</evidence>
<sequence>MSAPSKQSSSVSLFRSYGQKTLKSPSYDASLPLNIVSTEKSLLALSSFTQTADIKQDSTVQREHSKLVLTDLVSGEILSDRFIELLSGMTFSDWNKVEMLCYRVIEDFNAVLVSFASGDLILYKLELNPSSGKHKKLRVWKVDGYCVSMDCHADATHIVALGFSNGSIRLLNLKSGQIFKDLLHGHTGRIHYLKFATKSKLWSCGMEGLKIWNGKTGECTNYLLRSTVTDVRMIGKDRFVATCGNRNLTVHDFPSGELLQSIPLFDTVLQVLVIPRETFSEDIQKNLHSEYGIVTFSEEGYIRVYDISSRRKQEDAIFTAPLDPLKPPFVSVHYSAHHNMIVAGTENADILFYSPQSLERVKQFVGFNEAVMDVKINKHDESNELLIASNSDRILIVDRNTQNTDFLIGHSDSVVSLATGMAGDTPVLISSSRDRTVRVWDLKERKALGLCDTHTDAVTAVAMDSKMNQFFVSVGEDTVMKVYNMKQVRQHAKKWKGKIVAEEDLLLLSNESRKVHEKDVNDIDISANGKLIATASFDKKVKIWNAEDISLEDTFVHKKGVWTVRFSPTEKVIATGSADHMIRIWSLSTHACLKVFEGHAHHVMRVAFLNRGTQLMSGASSGMIKLWNIKTAECLQSYDVHSDRVWGMCIVDNGKEIITGSEDRNVIQWTENTKQVAKENKRTQDELVLQDQKLRNLVKRKDFEEAITLALSMDQPRKVYGLFEELLSFQESKVVDIVRHLDHGQVTRLLEYSIDWNTNSRFAHVAHHVLHAMFRVLDPKFVSWSYEKSVDSLIAYSQRHYKRLENLIETSFLLDYTIHQMKILLPEEEVKALEEAQNTFIEVDEKIEVLDPEDTVTAAVMEHVERREKRRHRERERDAHSDHRDNRMQVRPRELTSRNHQPFQPPYEHNRVQREHTRTDKVERRQDPESSTKKRLSRRQQLLEDEKRKRVGGIQHEAEREPQRQEYRGRNNGNPHNDQSHGGGRKRKREGGHDYHSNGDRYSKKQRDH</sequence>
<evidence type="ECO:0000256" key="2">
    <source>
        <dbReference type="ARBA" id="ARBA00022574"/>
    </source>
</evidence>
<feature type="domain" description="U3 small nucleolar RNA-associated protein 13 C-terminal" evidence="7">
    <location>
        <begin position="691"/>
        <end position="821"/>
    </location>
</feature>
<dbReference type="InterPro" id="IPR020472">
    <property type="entry name" value="WD40_PAC1"/>
</dbReference>
<dbReference type="GO" id="GO:0000480">
    <property type="term" value="P:endonucleolytic cleavage in 5'-ETS of tricistronic rRNA transcript (SSU-rRNA, 5.8S rRNA, LSU-rRNA)"/>
    <property type="evidence" value="ECO:0007669"/>
    <property type="project" value="TreeGrafter"/>
</dbReference>
<dbReference type="EMBL" id="HBGD01006034">
    <property type="protein sequence ID" value="CAD9081773.1"/>
    <property type="molecule type" value="Transcribed_RNA"/>
</dbReference>
<dbReference type="PANTHER" id="PTHR19854:SF15">
    <property type="entry name" value="TRANSDUCIN BETA-LIKE PROTEIN 3"/>
    <property type="match status" value="1"/>
</dbReference>
<feature type="repeat" description="WD" evidence="5">
    <location>
        <begin position="513"/>
        <end position="554"/>
    </location>
</feature>
<dbReference type="InterPro" id="IPR013934">
    <property type="entry name" value="Utp13_C"/>
</dbReference>
<dbReference type="PRINTS" id="PR00320">
    <property type="entry name" value="GPROTEINBRPT"/>
</dbReference>
<feature type="repeat" description="WD" evidence="5">
    <location>
        <begin position="638"/>
        <end position="679"/>
    </location>
</feature>
<dbReference type="PROSITE" id="PS00678">
    <property type="entry name" value="WD_REPEATS_1"/>
    <property type="match status" value="1"/>
</dbReference>
<evidence type="ECO:0000256" key="6">
    <source>
        <dbReference type="SAM" id="MobiDB-lite"/>
    </source>
</evidence>
<dbReference type="PANTHER" id="PTHR19854">
    <property type="entry name" value="TRANSDUCIN BETA-LIKE 3"/>
    <property type="match status" value="1"/>
</dbReference>
<dbReference type="InterPro" id="IPR036322">
    <property type="entry name" value="WD40_repeat_dom_sf"/>
</dbReference>
<protein>
    <recommendedName>
        <fullName evidence="7">U3 small nucleolar RNA-associated protein 13 C-terminal domain-containing protein</fullName>
    </recommendedName>
</protein>
<keyword evidence="3" id="KW-0677">Repeat</keyword>
<feature type="compositionally biased region" description="Basic and acidic residues" evidence="6">
    <location>
        <begin position="908"/>
        <end position="932"/>
    </location>
</feature>
<proteinExistence type="predicted"/>
<dbReference type="GO" id="GO:0034511">
    <property type="term" value="F:U3 snoRNA binding"/>
    <property type="evidence" value="ECO:0007669"/>
    <property type="project" value="TreeGrafter"/>
</dbReference>
<dbReference type="Gene3D" id="2.130.10.10">
    <property type="entry name" value="YVTN repeat-like/Quinoprotein amine dehydrogenase"/>
    <property type="match status" value="3"/>
</dbReference>
<keyword evidence="4" id="KW-0539">Nucleus</keyword>
<dbReference type="Pfam" id="PF08625">
    <property type="entry name" value="Utp13"/>
    <property type="match status" value="1"/>
</dbReference>
<feature type="region of interest" description="Disordered" evidence="6">
    <location>
        <begin position="863"/>
        <end position="1009"/>
    </location>
</feature>
<feature type="compositionally biased region" description="Basic and acidic residues" evidence="6">
    <location>
        <begin position="991"/>
        <end position="1009"/>
    </location>
</feature>
<dbReference type="GO" id="GO:0030686">
    <property type="term" value="C:90S preribosome"/>
    <property type="evidence" value="ECO:0007669"/>
    <property type="project" value="TreeGrafter"/>
</dbReference>
<dbReference type="InterPro" id="IPR015943">
    <property type="entry name" value="WD40/YVTN_repeat-like_dom_sf"/>
</dbReference>
<dbReference type="Pfam" id="PF00400">
    <property type="entry name" value="WD40"/>
    <property type="match status" value="5"/>
</dbReference>
<evidence type="ECO:0000256" key="4">
    <source>
        <dbReference type="ARBA" id="ARBA00023242"/>
    </source>
</evidence>
<dbReference type="SUPFAM" id="SSF50978">
    <property type="entry name" value="WD40 repeat-like"/>
    <property type="match status" value="2"/>
</dbReference>
<dbReference type="InterPro" id="IPR019775">
    <property type="entry name" value="WD40_repeat_CS"/>
</dbReference>
<evidence type="ECO:0000256" key="3">
    <source>
        <dbReference type="ARBA" id="ARBA00022737"/>
    </source>
</evidence>
<accession>A0A7S1KQ85</accession>
<dbReference type="PROSITE" id="PS50082">
    <property type="entry name" value="WD_REPEATS_2"/>
    <property type="match status" value="5"/>
</dbReference>
<dbReference type="InterPro" id="IPR001680">
    <property type="entry name" value="WD40_rpt"/>
</dbReference>
<evidence type="ECO:0000259" key="7">
    <source>
        <dbReference type="Pfam" id="PF08625"/>
    </source>
</evidence>
<feature type="repeat" description="WD" evidence="5">
    <location>
        <begin position="407"/>
        <end position="450"/>
    </location>
</feature>